<comment type="caution">
    <text evidence="1">The sequence shown here is derived from an EMBL/GenBank/DDBJ whole genome shotgun (WGS) entry which is preliminary data.</text>
</comment>
<reference evidence="1" key="1">
    <citation type="journal article" date="2022" name="bioRxiv">
        <title>Sequencing and chromosome-scale assembly of the giantPleurodeles waltlgenome.</title>
        <authorList>
            <person name="Brown T."/>
            <person name="Elewa A."/>
            <person name="Iarovenko S."/>
            <person name="Subramanian E."/>
            <person name="Araus A.J."/>
            <person name="Petzold A."/>
            <person name="Susuki M."/>
            <person name="Suzuki K.-i.T."/>
            <person name="Hayashi T."/>
            <person name="Toyoda A."/>
            <person name="Oliveira C."/>
            <person name="Osipova E."/>
            <person name="Leigh N.D."/>
            <person name="Simon A."/>
            <person name="Yun M.H."/>
        </authorList>
    </citation>
    <scope>NUCLEOTIDE SEQUENCE</scope>
    <source>
        <strain evidence="1">20211129_DDA</strain>
        <tissue evidence="1">Liver</tissue>
    </source>
</reference>
<proteinExistence type="predicted"/>
<gene>
    <name evidence="1" type="ORF">NDU88_000151</name>
</gene>
<name>A0AAV7SVI7_PLEWA</name>
<protein>
    <submittedName>
        <fullName evidence="1">Uncharacterized protein</fullName>
    </submittedName>
</protein>
<dbReference type="EMBL" id="JANPWB010000007">
    <property type="protein sequence ID" value="KAJ1168202.1"/>
    <property type="molecule type" value="Genomic_DNA"/>
</dbReference>
<evidence type="ECO:0000313" key="2">
    <source>
        <dbReference type="Proteomes" id="UP001066276"/>
    </source>
</evidence>
<accession>A0AAV7SVI7</accession>
<dbReference type="AlphaFoldDB" id="A0AAV7SVI7"/>
<dbReference type="Proteomes" id="UP001066276">
    <property type="component" value="Chromosome 4_1"/>
</dbReference>
<sequence length="89" mass="10279">MPVYWGIAEAFAEYYERLYESRVEFSAVECADLLKDVSLRTLTPEDRDELEEELSEEESVQALRELQSGKAAGRMASRLSCTSVWPWVR</sequence>
<organism evidence="1 2">
    <name type="scientific">Pleurodeles waltl</name>
    <name type="common">Iberian ribbed newt</name>
    <dbReference type="NCBI Taxonomy" id="8319"/>
    <lineage>
        <taxon>Eukaryota</taxon>
        <taxon>Metazoa</taxon>
        <taxon>Chordata</taxon>
        <taxon>Craniata</taxon>
        <taxon>Vertebrata</taxon>
        <taxon>Euteleostomi</taxon>
        <taxon>Amphibia</taxon>
        <taxon>Batrachia</taxon>
        <taxon>Caudata</taxon>
        <taxon>Salamandroidea</taxon>
        <taxon>Salamandridae</taxon>
        <taxon>Pleurodelinae</taxon>
        <taxon>Pleurodeles</taxon>
    </lineage>
</organism>
<keyword evidence="2" id="KW-1185">Reference proteome</keyword>
<evidence type="ECO:0000313" key="1">
    <source>
        <dbReference type="EMBL" id="KAJ1168202.1"/>
    </source>
</evidence>